<dbReference type="Pfam" id="PF00480">
    <property type="entry name" value="ROK"/>
    <property type="match status" value="1"/>
</dbReference>
<evidence type="ECO:0000256" key="1">
    <source>
        <dbReference type="ARBA" id="ARBA00006479"/>
    </source>
</evidence>
<dbReference type="STRING" id="51670.SAMN04488557_2464"/>
<dbReference type="SUPFAM" id="SSF53067">
    <property type="entry name" value="Actin-like ATPase domain"/>
    <property type="match status" value="1"/>
</dbReference>
<dbReference type="RefSeq" id="WP_092867942.1">
    <property type="nucleotide sequence ID" value="NZ_FPCH01000002.1"/>
</dbReference>
<dbReference type="InterPro" id="IPR000600">
    <property type="entry name" value="ROK"/>
</dbReference>
<dbReference type="AlphaFoldDB" id="A0A1I7NJT0"/>
<dbReference type="PANTHER" id="PTHR18964:SF149">
    <property type="entry name" value="BIFUNCTIONAL UDP-N-ACETYLGLUCOSAMINE 2-EPIMERASE_N-ACETYLMANNOSAMINE KINASE"/>
    <property type="match status" value="1"/>
</dbReference>
<proteinExistence type="inferred from homology"/>
<dbReference type="Gene3D" id="3.30.420.40">
    <property type="match status" value="2"/>
</dbReference>
<keyword evidence="3" id="KW-1185">Reference proteome</keyword>
<organism evidence="2 3">
    <name type="scientific">Hyphomicrobium facile</name>
    <dbReference type="NCBI Taxonomy" id="51670"/>
    <lineage>
        <taxon>Bacteria</taxon>
        <taxon>Pseudomonadati</taxon>
        <taxon>Pseudomonadota</taxon>
        <taxon>Alphaproteobacteria</taxon>
        <taxon>Hyphomicrobiales</taxon>
        <taxon>Hyphomicrobiaceae</taxon>
        <taxon>Hyphomicrobium</taxon>
    </lineage>
</organism>
<comment type="similarity">
    <text evidence="1">Belongs to the ROK (NagC/XylR) family.</text>
</comment>
<keyword evidence="2" id="KW-0808">Transferase</keyword>
<protein>
    <submittedName>
        <fullName evidence="2">Polyphosphate glucokinase</fullName>
    </submittedName>
</protein>
<dbReference type="Proteomes" id="UP000199423">
    <property type="component" value="Unassembled WGS sequence"/>
</dbReference>
<evidence type="ECO:0000313" key="3">
    <source>
        <dbReference type="Proteomes" id="UP000199423"/>
    </source>
</evidence>
<keyword evidence="2" id="KW-0418">Kinase</keyword>
<sequence length="255" mass="27315">MNAPKIDRSRAEASGPLTLAIDIGGTGLKASVLDSAGRMIVPRVRVDTPHPCQPETLLAALEKLVAPLPPSDRISAGFPGVVRDGHVLTAPHFDGPGWSNYALAQALSERFGKPARVLNDAEVQGLGIVTGKGLEVVLTLGTGIGSAIFSNGRLAPHLELAHHPIHKDETYNEYVGDAARKAHGREKWNSRVRHMVDVVSSLIHFDVLYLGGGNSVHVEGRDLPPNVHIASNDAGITGGVQLWQERIWDWASQQT</sequence>
<dbReference type="OrthoDB" id="849313at2"/>
<dbReference type="PANTHER" id="PTHR18964">
    <property type="entry name" value="ROK (REPRESSOR, ORF, KINASE) FAMILY"/>
    <property type="match status" value="1"/>
</dbReference>
<accession>A0A1I7NJT0</accession>
<dbReference type="GO" id="GO:0016301">
    <property type="term" value="F:kinase activity"/>
    <property type="evidence" value="ECO:0007669"/>
    <property type="project" value="UniProtKB-KW"/>
</dbReference>
<name>A0A1I7NJT0_9HYPH</name>
<evidence type="ECO:0000313" key="2">
    <source>
        <dbReference type="EMBL" id="SFV34945.1"/>
    </source>
</evidence>
<dbReference type="EMBL" id="FPCH01000002">
    <property type="protein sequence ID" value="SFV34945.1"/>
    <property type="molecule type" value="Genomic_DNA"/>
</dbReference>
<dbReference type="InterPro" id="IPR043129">
    <property type="entry name" value="ATPase_NBD"/>
</dbReference>
<reference evidence="3" key="1">
    <citation type="submission" date="2016-10" db="EMBL/GenBank/DDBJ databases">
        <authorList>
            <person name="Varghese N."/>
            <person name="Submissions S."/>
        </authorList>
    </citation>
    <scope>NUCLEOTIDE SEQUENCE [LARGE SCALE GENOMIC DNA]</scope>
    <source>
        <strain evidence="3">DSM 1565</strain>
    </source>
</reference>
<gene>
    <name evidence="2" type="ORF">SAMN04488557_2464</name>
</gene>